<dbReference type="SUPFAM" id="SSF51197">
    <property type="entry name" value="Clavaminate synthase-like"/>
    <property type="match status" value="1"/>
</dbReference>
<evidence type="ECO:0000313" key="6">
    <source>
        <dbReference type="Proteomes" id="UP001458880"/>
    </source>
</evidence>
<comment type="caution">
    <text evidence="5">The sequence shown here is derived from an EMBL/GenBank/DDBJ whole genome shotgun (WGS) entry which is preliminary data.</text>
</comment>
<dbReference type="Pfam" id="PF13621">
    <property type="entry name" value="Cupin_8"/>
    <property type="match status" value="1"/>
</dbReference>
<dbReference type="PANTHER" id="PTHR12461:SF43">
    <property type="entry name" value="HSPB1-ASSOCIATED PROTEIN 1"/>
    <property type="match status" value="1"/>
</dbReference>
<dbReference type="InterPro" id="IPR041667">
    <property type="entry name" value="Cupin_8"/>
</dbReference>
<dbReference type="PROSITE" id="PS51184">
    <property type="entry name" value="JMJC"/>
    <property type="match status" value="1"/>
</dbReference>
<reference evidence="5 6" key="1">
    <citation type="journal article" date="2024" name="BMC Genomics">
        <title>De novo assembly and annotation of Popillia japonica's genome with initial clues to its potential as an invasive pest.</title>
        <authorList>
            <person name="Cucini C."/>
            <person name="Boschi S."/>
            <person name="Funari R."/>
            <person name="Cardaioli E."/>
            <person name="Iannotti N."/>
            <person name="Marturano G."/>
            <person name="Paoli F."/>
            <person name="Bruttini M."/>
            <person name="Carapelli A."/>
            <person name="Frati F."/>
            <person name="Nardi F."/>
        </authorList>
    </citation>
    <scope>NUCLEOTIDE SEQUENCE [LARGE SCALE GENOMIC DNA]</scope>
    <source>
        <strain evidence="5">DMR45628</strain>
    </source>
</reference>
<evidence type="ECO:0000313" key="5">
    <source>
        <dbReference type="EMBL" id="KAK9722739.1"/>
    </source>
</evidence>
<evidence type="ECO:0000259" key="4">
    <source>
        <dbReference type="PROSITE" id="PS51184"/>
    </source>
</evidence>
<protein>
    <submittedName>
        <fullName evidence="5">Cupin-like domain</fullName>
    </submittedName>
</protein>
<evidence type="ECO:0000256" key="1">
    <source>
        <dbReference type="ARBA" id="ARBA00004496"/>
    </source>
</evidence>
<accession>A0AAW1KR73</accession>
<dbReference type="InterPro" id="IPR003347">
    <property type="entry name" value="JmjC_dom"/>
</dbReference>
<proteinExistence type="predicted"/>
<dbReference type="Gene3D" id="2.60.120.650">
    <property type="entry name" value="Cupin"/>
    <property type="match status" value="1"/>
</dbReference>
<dbReference type="EMBL" id="JASPKY010000185">
    <property type="protein sequence ID" value="KAK9722739.1"/>
    <property type="molecule type" value="Genomic_DNA"/>
</dbReference>
<evidence type="ECO:0000256" key="3">
    <source>
        <dbReference type="ARBA" id="ARBA00037342"/>
    </source>
</evidence>
<gene>
    <name evidence="5" type="ORF">QE152_g19506</name>
</gene>
<comment type="function">
    <text evidence="3">May play a role in cellular stress response.</text>
</comment>
<keyword evidence="6" id="KW-1185">Reference proteome</keyword>
<sequence>MEQWSKLFNSEKLEFRCGKYMSTTDPQWERDTETVKQSFKEFCNLNVKQTKTWLYFDYKYLNQYLKNKKELHDSISWKIFGFPEYNAEESVLWIGSKGAHTPCHKDTYGCNLIAQIYGKKRWVLFHPNENLHATRVPYEESSIYSKLNLFSPNTTKVFEEIKHSKTIVLEPGEVLFVPNGWWHYVENLDVAISINIWIPLASDRKEQLKESLIQMFVSQVVKDLNASIQKTILNPNMEELHLNEKNILHSIDVINICQKNCIDSPASLDHFIDVQHLLQKYDTYIHQIPILTNMELTNLLETQAQRFEHDADVKKTENTDILKNIIDVFTSEDVINLIADKLINKKL</sequence>
<name>A0AAW1KR73_POPJA</name>
<evidence type="ECO:0000256" key="2">
    <source>
        <dbReference type="ARBA" id="ARBA00022490"/>
    </source>
</evidence>
<keyword evidence="2" id="KW-0963">Cytoplasm</keyword>
<dbReference type="GO" id="GO:0005737">
    <property type="term" value="C:cytoplasm"/>
    <property type="evidence" value="ECO:0007669"/>
    <property type="project" value="UniProtKB-SubCell"/>
</dbReference>
<dbReference type="SMART" id="SM00558">
    <property type="entry name" value="JmjC"/>
    <property type="match status" value="1"/>
</dbReference>
<feature type="domain" description="JmjC" evidence="4">
    <location>
        <begin position="56"/>
        <end position="213"/>
    </location>
</feature>
<organism evidence="5 6">
    <name type="scientific">Popillia japonica</name>
    <name type="common">Japanese beetle</name>
    <dbReference type="NCBI Taxonomy" id="7064"/>
    <lineage>
        <taxon>Eukaryota</taxon>
        <taxon>Metazoa</taxon>
        <taxon>Ecdysozoa</taxon>
        <taxon>Arthropoda</taxon>
        <taxon>Hexapoda</taxon>
        <taxon>Insecta</taxon>
        <taxon>Pterygota</taxon>
        <taxon>Neoptera</taxon>
        <taxon>Endopterygota</taxon>
        <taxon>Coleoptera</taxon>
        <taxon>Polyphaga</taxon>
        <taxon>Scarabaeiformia</taxon>
        <taxon>Scarabaeidae</taxon>
        <taxon>Rutelinae</taxon>
        <taxon>Popillia</taxon>
    </lineage>
</organism>
<comment type="subcellular location">
    <subcellularLocation>
        <location evidence="1">Cytoplasm</location>
    </subcellularLocation>
</comment>
<dbReference type="Proteomes" id="UP001458880">
    <property type="component" value="Unassembled WGS sequence"/>
</dbReference>
<dbReference type="AlphaFoldDB" id="A0AAW1KR73"/>
<dbReference type="PANTHER" id="PTHR12461">
    <property type="entry name" value="HYPOXIA-INDUCIBLE FACTOR 1 ALPHA INHIBITOR-RELATED"/>
    <property type="match status" value="1"/>
</dbReference>